<evidence type="ECO:0000256" key="2">
    <source>
        <dbReference type="ARBA" id="ARBA00023015"/>
    </source>
</evidence>
<dbReference type="GeneID" id="66682240"/>
<dbReference type="RefSeq" id="WP_032931563.1">
    <property type="nucleotide sequence ID" value="NZ_LZTH01000001.1"/>
</dbReference>
<dbReference type="GO" id="GO:0006351">
    <property type="term" value="P:DNA-templated transcription"/>
    <property type="evidence" value="ECO:0007669"/>
    <property type="project" value="TreeGrafter"/>
</dbReference>
<dbReference type="Gene3D" id="1.10.10.10">
    <property type="entry name" value="Winged helix-like DNA-binding domain superfamily/Winged helix DNA-binding domain"/>
    <property type="match status" value="1"/>
</dbReference>
<dbReference type="SUPFAM" id="SSF53850">
    <property type="entry name" value="Periplasmic binding protein-like II"/>
    <property type="match status" value="1"/>
</dbReference>
<keyword evidence="3" id="KW-0238">DNA-binding</keyword>
<protein>
    <submittedName>
        <fullName evidence="6">Transcriptional regulator</fullName>
    </submittedName>
</protein>
<dbReference type="PANTHER" id="PTHR30537">
    <property type="entry name" value="HTH-TYPE TRANSCRIPTIONAL REGULATOR"/>
    <property type="match status" value="1"/>
</dbReference>
<dbReference type="Gene3D" id="3.40.190.290">
    <property type="match status" value="1"/>
</dbReference>
<dbReference type="Proteomes" id="UP000093748">
    <property type="component" value="Unassembled WGS sequence"/>
</dbReference>
<gene>
    <name evidence="6" type="ORF">BAE39_10245</name>
</gene>
<evidence type="ECO:0000313" key="6">
    <source>
        <dbReference type="EMBL" id="OBP83788.1"/>
    </source>
</evidence>
<dbReference type="FunFam" id="1.10.10.10:FF:000001">
    <property type="entry name" value="LysR family transcriptional regulator"/>
    <property type="match status" value="1"/>
</dbReference>
<accession>A0A1A5JKC0</accession>
<dbReference type="InterPro" id="IPR036390">
    <property type="entry name" value="WH_DNA-bd_sf"/>
</dbReference>
<organism evidence="6 7">
    <name type="scientific">Rhizobium loti</name>
    <name type="common">Mesorhizobium loti</name>
    <dbReference type="NCBI Taxonomy" id="381"/>
    <lineage>
        <taxon>Bacteria</taxon>
        <taxon>Pseudomonadati</taxon>
        <taxon>Pseudomonadota</taxon>
        <taxon>Alphaproteobacteria</taxon>
        <taxon>Hyphomicrobiales</taxon>
        <taxon>Phyllobacteriaceae</taxon>
        <taxon>Mesorhizobium</taxon>
    </lineage>
</organism>
<dbReference type="InterPro" id="IPR005119">
    <property type="entry name" value="LysR_subst-bd"/>
</dbReference>
<proteinExistence type="inferred from homology"/>
<dbReference type="InterPro" id="IPR058163">
    <property type="entry name" value="LysR-type_TF_proteobact-type"/>
</dbReference>
<dbReference type="InterPro" id="IPR000847">
    <property type="entry name" value="LysR_HTH_N"/>
</dbReference>
<evidence type="ECO:0000259" key="5">
    <source>
        <dbReference type="PROSITE" id="PS50931"/>
    </source>
</evidence>
<dbReference type="Pfam" id="PF03466">
    <property type="entry name" value="LysR_substrate"/>
    <property type="match status" value="1"/>
</dbReference>
<dbReference type="EMBL" id="LZTJ01000001">
    <property type="protein sequence ID" value="OBP83788.1"/>
    <property type="molecule type" value="Genomic_DNA"/>
</dbReference>
<comment type="caution">
    <text evidence="6">The sequence shown here is derived from an EMBL/GenBank/DDBJ whole genome shotgun (WGS) entry which is preliminary data.</text>
</comment>
<dbReference type="PROSITE" id="PS50931">
    <property type="entry name" value="HTH_LYSR"/>
    <property type="match status" value="1"/>
</dbReference>
<dbReference type="OrthoDB" id="9786526at2"/>
<dbReference type="PANTHER" id="PTHR30537:SF5">
    <property type="entry name" value="HTH-TYPE TRANSCRIPTIONAL ACTIVATOR TTDR-RELATED"/>
    <property type="match status" value="1"/>
</dbReference>
<dbReference type="GO" id="GO:0003700">
    <property type="term" value="F:DNA-binding transcription factor activity"/>
    <property type="evidence" value="ECO:0007669"/>
    <property type="project" value="InterPro"/>
</dbReference>
<evidence type="ECO:0000256" key="1">
    <source>
        <dbReference type="ARBA" id="ARBA00009437"/>
    </source>
</evidence>
<evidence type="ECO:0000313" key="7">
    <source>
        <dbReference type="Proteomes" id="UP000093748"/>
    </source>
</evidence>
<evidence type="ECO:0000256" key="4">
    <source>
        <dbReference type="ARBA" id="ARBA00023163"/>
    </source>
</evidence>
<keyword evidence="2" id="KW-0805">Transcription regulation</keyword>
<dbReference type="AlphaFoldDB" id="A0A1A5JKC0"/>
<keyword evidence="4" id="KW-0804">Transcription</keyword>
<name>A0A1A5JKC0_RHILI</name>
<comment type="similarity">
    <text evidence="1">Belongs to the LysR transcriptional regulatory family.</text>
</comment>
<reference evidence="7" key="1">
    <citation type="submission" date="2016-06" db="EMBL/GenBank/DDBJ databases">
        <title>NZP2037 Pacbio-Illumina hybrid assembly.</title>
        <authorList>
            <person name="Ramsay J.P."/>
        </authorList>
    </citation>
    <scope>NUCLEOTIDE SEQUENCE [LARGE SCALE GENOMIC DNA]</scope>
    <source>
        <strain evidence="7">R7ANS::ICEMlSym2042</strain>
    </source>
</reference>
<dbReference type="PRINTS" id="PR00039">
    <property type="entry name" value="HTHLYSR"/>
</dbReference>
<dbReference type="Pfam" id="PF00126">
    <property type="entry name" value="HTH_1"/>
    <property type="match status" value="1"/>
</dbReference>
<dbReference type="SUPFAM" id="SSF46785">
    <property type="entry name" value="Winged helix' DNA-binding domain"/>
    <property type="match status" value="1"/>
</dbReference>
<evidence type="ECO:0000256" key="3">
    <source>
        <dbReference type="ARBA" id="ARBA00023125"/>
    </source>
</evidence>
<dbReference type="GO" id="GO:0043565">
    <property type="term" value="F:sequence-specific DNA binding"/>
    <property type="evidence" value="ECO:0007669"/>
    <property type="project" value="TreeGrafter"/>
</dbReference>
<feature type="domain" description="HTH lysR-type" evidence="5">
    <location>
        <begin position="1"/>
        <end position="59"/>
    </location>
</feature>
<dbReference type="CDD" id="cd08422">
    <property type="entry name" value="PBP2_CrgA_like"/>
    <property type="match status" value="1"/>
</dbReference>
<sequence>MDRLMAMSTFIRVIETGSFSAAARHLRVGQPAVSKAVAQLEERLGVRLLSRTTRGLSPTDAGLSFYEGAKRAVDEADEAENAARGTAAALTGLLRIGTSVTFGRLHVVPRLKAFLDAHPRLDVEVAMDDRNVDLVEEGVDVMLRLGESFAPAHIGRKIAACRRLVVAAPSYLAREGEPIAPDELSRHEAILFVRAGTSNRWTFRRGAEEVSLAGQGRLRVTSAEGIREAVLSGIGFTVGSEWMFDAELRSGAVRPILTEWTLPPVELRALFPAGRKASARARTFVEFLAGSL</sequence>
<dbReference type="InterPro" id="IPR036388">
    <property type="entry name" value="WH-like_DNA-bd_sf"/>
</dbReference>